<dbReference type="SUPFAM" id="SSF50998">
    <property type="entry name" value="Quinoprotein alcohol dehydrogenase-like"/>
    <property type="match status" value="1"/>
</dbReference>
<dbReference type="InterPro" id="IPR011047">
    <property type="entry name" value="Quinoprotein_ADH-like_sf"/>
</dbReference>
<dbReference type="Pfam" id="PF00400">
    <property type="entry name" value="WD40"/>
    <property type="match status" value="2"/>
</dbReference>
<reference evidence="1 2" key="1">
    <citation type="submission" date="2020-06" db="EMBL/GenBank/DDBJ databases">
        <title>Actinomadura xiongansis sp. nov., isolated from soil of Baiyangdian.</title>
        <authorList>
            <person name="Zhang X."/>
        </authorList>
    </citation>
    <scope>NUCLEOTIDE SEQUENCE [LARGE SCALE GENOMIC DNA]</scope>
    <source>
        <strain evidence="1 2">HBUM206468</strain>
    </source>
</reference>
<dbReference type="EMBL" id="JABVEC010000022">
    <property type="protein sequence ID" value="MBC6468923.1"/>
    <property type="molecule type" value="Genomic_DNA"/>
</dbReference>
<dbReference type="SMART" id="SM00320">
    <property type="entry name" value="WD40"/>
    <property type="match status" value="4"/>
</dbReference>
<comment type="caution">
    <text evidence="1">The sequence shown here is derived from an EMBL/GenBank/DDBJ whole genome shotgun (WGS) entry which is preliminary data.</text>
</comment>
<evidence type="ECO:0000313" key="2">
    <source>
        <dbReference type="Proteomes" id="UP000805614"/>
    </source>
</evidence>
<dbReference type="InterPro" id="IPR015943">
    <property type="entry name" value="WD40/YVTN_repeat-like_dom_sf"/>
</dbReference>
<dbReference type="Pfam" id="PF14136">
    <property type="entry name" value="DUF4303"/>
    <property type="match status" value="1"/>
</dbReference>
<dbReference type="Gene3D" id="2.130.10.10">
    <property type="entry name" value="YVTN repeat-like/Quinoprotein amine dehydrogenase"/>
    <property type="match status" value="1"/>
</dbReference>
<sequence length="494" mass="53478">MSIDDLETRLVAAARAAFAEARELHSDESFYCYALYTDAFAAYILPTCSSEQGLLQVARRYADEFGRTVAEQADDLRWNPVDSPYHMLGEEYFAGVLEVLASRGDPWQRDDDGLDVEVDARIEACFRALARLDEEGFFGVGAERDRVIVTVLQGDQSDRSQLANAQRLNPPAAVARLARDLDVPEPVGEFATLGSKGAYQITALAYADRTGLLVACGSDGELFAWDLDGDREVLAAAHYENYWDAAISADGRTLLVTDHKRLLRVELPSGVRHDLGVARPWTIAVSPDGATVAAACNGFVQACAVATGDELWRLDRSASVLRFTPDGTLLAMACDGADKGVALLDASDGSLRQELFRAAPRTHHCLAWSSDGQVLATGEETSGQIRLWHRRDDEFVAGPTFEAPTAEPSKLNGPRNLDFSPDGTLLASAGNGDVHVWEVGTGRHLHRLRGAQESMSSVVFVDDHRLAAAGRDVDSGPPVHLWTIADRGAVTPTS</sequence>
<dbReference type="Proteomes" id="UP000805614">
    <property type="component" value="Unassembled WGS sequence"/>
</dbReference>
<keyword evidence="2" id="KW-1185">Reference proteome</keyword>
<organism evidence="1 2">
    <name type="scientific">Actinomadura alba</name>
    <dbReference type="NCBI Taxonomy" id="406431"/>
    <lineage>
        <taxon>Bacteria</taxon>
        <taxon>Bacillati</taxon>
        <taxon>Actinomycetota</taxon>
        <taxon>Actinomycetes</taxon>
        <taxon>Streptosporangiales</taxon>
        <taxon>Thermomonosporaceae</taxon>
        <taxon>Actinomadura</taxon>
    </lineage>
</organism>
<accession>A0ABR7LVQ1</accession>
<dbReference type="InterPro" id="IPR025409">
    <property type="entry name" value="DUF4303"/>
</dbReference>
<dbReference type="PANTHER" id="PTHR19879:SF9">
    <property type="entry name" value="TRANSCRIPTION INITIATION FACTOR TFIID SUBUNIT 5"/>
    <property type="match status" value="1"/>
</dbReference>
<gene>
    <name evidence="1" type="ORF">HKK74_26020</name>
</gene>
<evidence type="ECO:0000313" key="1">
    <source>
        <dbReference type="EMBL" id="MBC6468923.1"/>
    </source>
</evidence>
<dbReference type="PANTHER" id="PTHR19879">
    <property type="entry name" value="TRANSCRIPTION INITIATION FACTOR TFIID"/>
    <property type="match status" value="1"/>
</dbReference>
<dbReference type="RefSeq" id="WP_187245966.1">
    <property type="nucleotide sequence ID" value="NZ_BAAAOK010000001.1"/>
</dbReference>
<proteinExistence type="predicted"/>
<dbReference type="InterPro" id="IPR001680">
    <property type="entry name" value="WD40_rpt"/>
</dbReference>
<protein>
    <submittedName>
        <fullName evidence="1">DUF4303 domain-containing protein</fullName>
    </submittedName>
</protein>
<name>A0ABR7LVQ1_9ACTN</name>